<dbReference type="Proteomes" id="UP001519460">
    <property type="component" value="Unassembled WGS sequence"/>
</dbReference>
<dbReference type="EMBL" id="JACVVK020000008">
    <property type="protein sequence ID" value="KAK7506064.1"/>
    <property type="molecule type" value="Genomic_DNA"/>
</dbReference>
<feature type="region of interest" description="Disordered" evidence="1">
    <location>
        <begin position="48"/>
        <end position="93"/>
    </location>
</feature>
<comment type="caution">
    <text evidence="2">The sequence shown here is derived from an EMBL/GenBank/DDBJ whole genome shotgun (WGS) entry which is preliminary data.</text>
</comment>
<evidence type="ECO:0000313" key="3">
    <source>
        <dbReference type="Proteomes" id="UP001519460"/>
    </source>
</evidence>
<organism evidence="2 3">
    <name type="scientific">Batillaria attramentaria</name>
    <dbReference type="NCBI Taxonomy" id="370345"/>
    <lineage>
        <taxon>Eukaryota</taxon>
        <taxon>Metazoa</taxon>
        <taxon>Spiralia</taxon>
        <taxon>Lophotrochozoa</taxon>
        <taxon>Mollusca</taxon>
        <taxon>Gastropoda</taxon>
        <taxon>Caenogastropoda</taxon>
        <taxon>Sorbeoconcha</taxon>
        <taxon>Cerithioidea</taxon>
        <taxon>Batillariidae</taxon>
        <taxon>Batillaria</taxon>
    </lineage>
</organism>
<name>A0ABD0M3X5_9CAEN</name>
<sequence length="93" mass="10578">MDTLVITTQEVYLQIGNSNVFFLFGVRKTMVEELIPFLFRERDVGGERCGERGGRRGWKARRGGGEKEGPRFPQLVRTHALGTEAKQQNPLDQ</sequence>
<keyword evidence="3" id="KW-1185">Reference proteome</keyword>
<evidence type="ECO:0000256" key="1">
    <source>
        <dbReference type="SAM" id="MobiDB-lite"/>
    </source>
</evidence>
<protein>
    <submittedName>
        <fullName evidence="2">Uncharacterized protein</fullName>
    </submittedName>
</protein>
<gene>
    <name evidence="2" type="ORF">BaRGS_00002786</name>
</gene>
<proteinExistence type="predicted"/>
<dbReference type="AlphaFoldDB" id="A0ABD0M3X5"/>
<evidence type="ECO:0000313" key="2">
    <source>
        <dbReference type="EMBL" id="KAK7506064.1"/>
    </source>
</evidence>
<accession>A0ABD0M3X5</accession>
<reference evidence="2 3" key="1">
    <citation type="journal article" date="2023" name="Sci. Data">
        <title>Genome assembly of the Korean intertidal mud-creeper Batillaria attramentaria.</title>
        <authorList>
            <person name="Patra A.K."/>
            <person name="Ho P.T."/>
            <person name="Jun S."/>
            <person name="Lee S.J."/>
            <person name="Kim Y."/>
            <person name="Won Y.J."/>
        </authorList>
    </citation>
    <scope>NUCLEOTIDE SEQUENCE [LARGE SCALE GENOMIC DNA]</scope>
    <source>
        <strain evidence="2">Wonlab-2016</strain>
    </source>
</reference>